<accession>A0ABX9M6J5</accession>
<comment type="caution">
    <text evidence="2">The sequence shown here is derived from an EMBL/GenBank/DDBJ whole genome shotgun (WGS) entry which is preliminary data.</text>
</comment>
<dbReference type="EMBL" id="QHCR01000002">
    <property type="protein sequence ID" value="RHX81493.1"/>
    <property type="molecule type" value="Genomic_DNA"/>
</dbReference>
<dbReference type="RefSeq" id="WP_118955006.1">
    <property type="nucleotide sequence ID" value="NZ_QHCR01000002.1"/>
</dbReference>
<name>A0ABX9M6J5_9LEPT</name>
<reference evidence="3" key="1">
    <citation type="submission" date="2018-05" db="EMBL/GenBank/DDBJ databases">
        <title>Leptospira yasudae sp. nov. and Leptospira stimsonii sp. nov., two pathogenic species of the genus Leptospira isolated from environmental sources.</title>
        <authorList>
            <person name="Casanovas-Massana A."/>
            <person name="Hamond C."/>
            <person name="Santos L.A."/>
            <person name="Hacker K.P."/>
            <person name="Balassiano I."/>
            <person name="Medeiros M.A."/>
            <person name="Reis M.G."/>
            <person name="Ko A.I."/>
            <person name="Wunder E.A."/>
        </authorList>
    </citation>
    <scope>NUCLEOTIDE SEQUENCE [LARGE SCALE GENOMIC DNA]</scope>
    <source>
        <strain evidence="3">B21</strain>
    </source>
</reference>
<feature type="domain" description="Hemerythrin-like" evidence="1">
    <location>
        <begin position="27"/>
        <end position="130"/>
    </location>
</feature>
<dbReference type="Proteomes" id="UP000285569">
    <property type="component" value="Unassembled WGS sequence"/>
</dbReference>
<dbReference type="Gene3D" id="1.20.120.520">
    <property type="entry name" value="nmb1532 protein domain like"/>
    <property type="match status" value="1"/>
</dbReference>
<dbReference type="Pfam" id="PF01814">
    <property type="entry name" value="Hemerythrin"/>
    <property type="match status" value="1"/>
</dbReference>
<dbReference type="InterPro" id="IPR012312">
    <property type="entry name" value="Hemerythrin-like"/>
</dbReference>
<organism evidence="2 3">
    <name type="scientific">Leptospira yasudae</name>
    <dbReference type="NCBI Taxonomy" id="2202201"/>
    <lineage>
        <taxon>Bacteria</taxon>
        <taxon>Pseudomonadati</taxon>
        <taxon>Spirochaetota</taxon>
        <taxon>Spirochaetia</taxon>
        <taxon>Leptospirales</taxon>
        <taxon>Leptospiraceae</taxon>
        <taxon>Leptospira</taxon>
    </lineage>
</organism>
<reference evidence="2 3" key="2">
    <citation type="journal article" date="2020" name="Int. J. Syst. Evol. Microbiol.">
        <title>Leptospira yasudae sp. nov. and Leptospira stimsonii sp. nov., two new species of the pathogenic group isolated from environmental sources.</title>
        <authorList>
            <person name="Casanovas-Massana A."/>
            <person name="Hamond C."/>
            <person name="Santos L.A."/>
            <person name="de Oliveira D."/>
            <person name="Hacker K.P."/>
            <person name="Balassiano I."/>
            <person name="Costa F."/>
            <person name="Medeiros M.A."/>
            <person name="Reis M.G."/>
            <person name="Ko A.I."/>
            <person name="Wunder E.A."/>
        </authorList>
    </citation>
    <scope>NUCLEOTIDE SEQUENCE [LARGE SCALE GENOMIC DNA]</scope>
    <source>
        <strain evidence="2 3">B21</strain>
    </source>
</reference>
<keyword evidence="3" id="KW-1185">Reference proteome</keyword>
<gene>
    <name evidence="2" type="ORF">DLM77_05215</name>
</gene>
<evidence type="ECO:0000313" key="3">
    <source>
        <dbReference type="Proteomes" id="UP000285569"/>
    </source>
</evidence>
<evidence type="ECO:0000259" key="1">
    <source>
        <dbReference type="Pfam" id="PF01814"/>
    </source>
</evidence>
<protein>
    <submittedName>
        <fullName evidence="2">Hemerythrin HHE cation-binding domain protein</fullName>
    </submittedName>
</protein>
<evidence type="ECO:0000313" key="2">
    <source>
        <dbReference type="EMBL" id="RHX81493.1"/>
    </source>
</evidence>
<sequence>MNIEFYKVQYAEIQKLLIDLEKRLYGEISESIDGLLHELASFCARLKLHINVEENLIYPKIKESGVENSLSIAEEYKKRTMELKSSFKTYHSKWLLPSSILENEAQFREDTEKLILALRERIRKEENEIYILF</sequence>
<proteinExistence type="predicted"/>